<dbReference type="Proteomes" id="UP000772434">
    <property type="component" value="Unassembled WGS sequence"/>
</dbReference>
<accession>A0A9P5PJY5</accession>
<dbReference type="EMBL" id="JADNRY010000116">
    <property type="protein sequence ID" value="KAF9064753.1"/>
    <property type="molecule type" value="Genomic_DNA"/>
</dbReference>
<feature type="non-terminal residue" evidence="1">
    <location>
        <position position="1"/>
    </location>
</feature>
<evidence type="ECO:0000313" key="1">
    <source>
        <dbReference type="EMBL" id="KAF9064753.1"/>
    </source>
</evidence>
<sequence length="98" mass="11122">EEAAVEAIRETSANDTSIWSRVMSRVIGPRAPDNYVNTIKLTLHARQELRHWKKVSNFWKKTAREGNTDTGIPTPSASNLSDVRECLTDERKKAVEEL</sequence>
<comment type="caution">
    <text evidence="1">The sequence shown here is derived from an EMBL/GenBank/DDBJ whole genome shotgun (WGS) entry which is preliminary data.</text>
</comment>
<organism evidence="1 2">
    <name type="scientific">Rhodocollybia butyracea</name>
    <dbReference type="NCBI Taxonomy" id="206335"/>
    <lineage>
        <taxon>Eukaryota</taxon>
        <taxon>Fungi</taxon>
        <taxon>Dikarya</taxon>
        <taxon>Basidiomycota</taxon>
        <taxon>Agaricomycotina</taxon>
        <taxon>Agaricomycetes</taxon>
        <taxon>Agaricomycetidae</taxon>
        <taxon>Agaricales</taxon>
        <taxon>Marasmiineae</taxon>
        <taxon>Omphalotaceae</taxon>
        <taxon>Rhodocollybia</taxon>
    </lineage>
</organism>
<dbReference type="AlphaFoldDB" id="A0A9P5PJY5"/>
<protein>
    <submittedName>
        <fullName evidence="1">Uncharacterized protein</fullName>
    </submittedName>
</protein>
<dbReference type="OrthoDB" id="2798624at2759"/>
<name>A0A9P5PJY5_9AGAR</name>
<feature type="non-terminal residue" evidence="1">
    <location>
        <position position="98"/>
    </location>
</feature>
<keyword evidence="2" id="KW-1185">Reference proteome</keyword>
<reference evidence="1" key="1">
    <citation type="submission" date="2020-11" db="EMBL/GenBank/DDBJ databases">
        <authorList>
            <consortium name="DOE Joint Genome Institute"/>
            <person name="Ahrendt S."/>
            <person name="Riley R."/>
            <person name="Andreopoulos W."/>
            <person name="Labutti K."/>
            <person name="Pangilinan J."/>
            <person name="Ruiz-Duenas F.J."/>
            <person name="Barrasa J.M."/>
            <person name="Sanchez-Garcia M."/>
            <person name="Camarero S."/>
            <person name="Miyauchi S."/>
            <person name="Serrano A."/>
            <person name="Linde D."/>
            <person name="Babiker R."/>
            <person name="Drula E."/>
            <person name="Ayuso-Fernandez I."/>
            <person name="Pacheco R."/>
            <person name="Padilla G."/>
            <person name="Ferreira P."/>
            <person name="Barriuso J."/>
            <person name="Kellner H."/>
            <person name="Castanera R."/>
            <person name="Alfaro M."/>
            <person name="Ramirez L."/>
            <person name="Pisabarro A.G."/>
            <person name="Kuo A."/>
            <person name="Tritt A."/>
            <person name="Lipzen A."/>
            <person name="He G."/>
            <person name="Yan M."/>
            <person name="Ng V."/>
            <person name="Cullen D."/>
            <person name="Martin F."/>
            <person name="Rosso M.-N."/>
            <person name="Henrissat B."/>
            <person name="Hibbett D."/>
            <person name="Martinez A.T."/>
            <person name="Grigoriev I.V."/>
        </authorList>
    </citation>
    <scope>NUCLEOTIDE SEQUENCE</scope>
    <source>
        <strain evidence="1">AH 40177</strain>
    </source>
</reference>
<gene>
    <name evidence="1" type="ORF">BDP27DRAFT_1143380</name>
</gene>
<proteinExistence type="predicted"/>
<evidence type="ECO:0000313" key="2">
    <source>
        <dbReference type="Proteomes" id="UP000772434"/>
    </source>
</evidence>